<comment type="caution">
    <text evidence="1">The sequence shown here is derived from an EMBL/GenBank/DDBJ whole genome shotgun (WGS) entry which is preliminary data.</text>
</comment>
<evidence type="ECO:0000313" key="2">
    <source>
        <dbReference type="Proteomes" id="UP000254266"/>
    </source>
</evidence>
<dbReference type="InterPro" id="IPR008554">
    <property type="entry name" value="Glutaredoxin-like"/>
</dbReference>
<sequence length="61" mass="7134">MQLYQLQQVHSFRIIEVDIDSNPQLIEQYGSLVPVVTCEDKQICHYFLDQAAILQLLENNQ</sequence>
<dbReference type="SUPFAM" id="SSF52833">
    <property type="entry name" value="Thioredoxin-like"/>
    <property type="match status" value="1"/>
</dbReference>
<evidence type="ECO:0000313" key="1">
    <source>
        <dbReference type="EMBL" id="RDH84727.1"/>
    </source>
</evidence>
<dbReference type="Proteomes" id="UP000254266">
    <property type="component" value="Unassembled WGS sequence"/>
</dbReference>
<dbReference type="Pfam" id="PF05768">
    <property type="entry name" value="Glrx-like"/>
    <property type="match status" value="1"/>
</dbReference>
<proteinExistence type="predicted"/>
<dbReference type="EMBL" id="QFXC01000007">
    <property type="protein sequence ID" value="RDH84727.1"/>
    <property type="molecule type" value="Genomic_DNA"/>
</dbReference>
<keyword evidence="2" id="KW-1185">Reference proteome</keyword>
<dbReference type="InterPro" id="IPR036249">
    <property type="entry name" value="Thioredoxin-like_sf"/>
</dbReference>
<gene>
    <name evidence="1" type="ORF">DIZ80_04470</name>
</gene>
<organism evidence="1 2">
    <name type="scientific">endosymbiont of Galathealinum brachiosum</name>
    <dbReference type="NCBI Taxonomy" id="2200906"/>
    <lineage>
        <taxon>Bacteria</taxon>
        <taxon>Pseudomonadati</taxon>
        <taxon>Pseudomonadota</taxon>
        <taxon>Gammaproteobacteria</taxon>
        <taxon>sulfur-oxidizing symbionts</taxon>
    </lineage>
</organism>
<dbReference type="AlphaFoldDB" id="A0A370DK92"/>
<dbReference type="Gene3D" id="3.40.30.10">
    <property type="entry name" value="Glutaredoxin"/>
    <property type="match status" value="1"/>
</dbReference>
<name>A0A370DK92_9GAMM</name>
<accession>A0A370DK92</accession>
<protein>
    <submittedName>
        <fullName evidence="1">Thioredoxin family protein</fullName>
    </submittedName>
</protein>
<reference evidence="1 2" key="1">
    <citation type="journal article" date="2018" name="ISME J.">
        <title>Endosymbiont genomes yield clues of tubeworm success.</title>
        <authorList>
            <person name="Li Y."/>
            <person name="Liles M.R."/>
            <person name="Halanych K.M."/>
        </authorList>
    </citation>
    <scope>NUCLEOTIDE SEQUENCE [LARGE SCALE GENOMIC DNA]</scope>
    <source>
        <strain evidence="1">A1464</strain>
    </source>
</reference>